<protein>
    <submittedName>
        <fullName evidence="7">PDZ domain-containing protein</fullName>
    </submittedName>
</protein>
<dbReference type="PANTHER" id="PTHR23119:SF51">
    <property type="entry name" value="DISKS LARGE 1 TUMOR SUPPRESSOR PROTEIN"/>
    <property type="match status" value="1"/>
</dbReference>
<evidence type="ECO:0000256" key="4">
    <source>
        <dbReference type="SAM" id="Phobius"/>
    </source>
</evidence>
<dbReference type="GO" id="GO:0019901">
    <property type="term" value="F:protein kinase binding"/>
    <property type="evidence" value="ECO:0007669"/>
    <property type="project" value="TreeGrafter"/>
</dbReference>
<dbReference type="InterPro" id="IPR050614">
    <property type="entry name" value="Synaptic_Scaffolding_LAP-MAGUK"/>
</dbReference>
<dbReference type="GO" id="GO:0030054">
    <property type="term" value="C:cell junction"/>
    <property type="evidence" value="ECO:0007669"/>
    <property type="project" value="TreeGrafter"/>
</dbReference>
<comment type="subcellular location">
    <subcellularLocation>
        <location evidence="1">Membrane</location>
    </subcellularLocation>
</comment>
<dbReference type="InterPro" id="IPR036034">
    <property type="entry name" value="PDZ_sf"/>
</dbReference>
<keyword evidence="6" id="KW-1185">Reference proteome</keyword>
<dbReference type="WBParaSite" id="Csp11.Scaffold629.g15521.t1">
    <property type="protein sequence ID" value="Csp11.Scaffold629.g15521.t1"/>
    <property type="gene ID" value="Csp11.Scaffold629.g15521"/>
</dbReference>
<dbReference type="Gene3D" id="2.30.42.10">
    <property type="match status" value="1"/>
</dbReference>
<accession>A0A1I7U725</accession>
<dbReference type="GO" id="GO:0016323">
    <property type="term" value="C:basolateral plasma membrane"/>
    <property type="evidence" value="ECO:0007669"/>
    <property type="project" value="TreeGrafter"/>
</dbReference>
<feature type="transmembrane region" description="Helical" evidence="4">
    <location>
        <begin position="264"/>
        <end position="285"/>
    </location>
</feature>
<dbReference type="GO" id="GO:0097120">
    <property type="term" value="P:receptor localization to synapse"/>
    <property type="evidence" value="ECO:0007669"/>
    <property type="project" value="TreeGrafter"/>
</dbReference>
<sequence length="289" mass="31831">MMVSPPQEDVVLNTDSEPVYEHQALVSSSFHSDGDNLDVSFAAEATDDMLFNDTTETSRVHESIPEEALTMIEVQKTNNGFGFNIVGGTDNPHFPGDIGIYVSSVNPQSKAYGVIKMGDKILSFDGIDMTFKTHDEAVDVFRSVKVGHVAKMLIDREYLFLHEDRQQTPTGSASVTPQTTPGTIKNSTDTPRSVTNSESRGRLTTHGISAVIERIRGKVYEEEDSQSVTSYAPSTHSIIDDVPRTPRKPLSILDPRNNSWITEALYVSIGLGALTLSGYLVYRFIKGRK</sequence>
<evidence type="ECO:0000256" key="1">
    <source>
        <dbReference type="ARBA" id="ARBA00004370"/>
    </source>
</evidence>
<dbReference type="SMART" id="SM00228">
    <property type="entry name" value="PDZ"/>
    <property type="match status" value="1"/>
</dbReference>
<dbReference type="STRING" id="1561998.A0A1I7U725"/>
<evidence type="ECO:0000259" key="5">
    <source>
        <dbReference type="PROSITE" id="PS50106"/>
    </source>
</evidence>
<dbReference type="AlphaFoldDB" id="A0A1I7U725"/>
<feature type="domain" description="PDZ" evidence="5">
    <location>
        <begin position="71"/>
        <end position="143"/>
    </location>
</feature>
<keyword evidence="2 4" id="KW-0472">Membrane</keyword>
<keyword evidence="4" id="KW-0812">Transmembrane</keyword>
<evidence type="ECO:0000256" key="2">
    <source>
        <dbReference type="ARBA" id="ARBA00023136"/>
    </source>
</evidence>
<proteinExistence type="predicted"/>
<keyword evidence="4" id="KW-1133">Transmembrane helix</keyword>
<dbReference type="Pfam" id="PF00595">
    <property type="entry name" value="PDZ"/>
    <property type="match status" value="1"/>
</dbReference>
<evidence type="ECO:0000313" key="6">
    <source>
        <dbReference type="Proteomes" id="UP000095282"/>
    </source>
</evidence>
<dbReference type="GO" id="GO:0045197">
    <property type="term" value="P:establishment or maintenance of epithelial cell apical/basal polarity"/>
    <property type="evidence" value="ECO:0007669"/>
    <property type="project" value="TreeGrafter"/>
</dbReference>
<dbReference type="PROSITE" id="PS50106">
    <property type="entry name" value="PDZ"/>
    <property type="match status" value="1"/>
</dbReference>
<organism evidence="6 7">
    <name type="scientific">Caenorhabditis tropicalis</name>
    <dbReference type="NCBI Taxonomy" id="1561998"/>
    <lineage>
        <taxon>Eukaryota</taxon>
        <taxon>Metazoa</taxon>
        <taxon>Ecdysozoa</taxon>
        <taxon>Nematoda</taxon>
        <taxon>Chromadorea</taxon>
        <taxon>Rhabditida</taxon>
        <taxon>Rhabditina</taxon>
        <taxon>Rhabditomorpha</taxon>
        <taxon>Rhabditoidea</taxon>
        <taxon>Rhabditidae</taxon>
        <taxon>Peloderinae</taxon>
        <taxon>Caenorhabditis</taxon>
    </lineage>
</organism>
<dbReference type="Proteomes" id="UP000095282">
    <property type="component" value="Unplaced"/>
</dbReference>
<feature type="compositionally biased region" description="Polar residues" evidence="3">
    <location>
        <begin position="167"/>
        <end position="198"/>
    </location>
</feature>
<evidence type="ECO:0000256" key="3">
    <source>
        <dbReference type="SAM" id="MobiDB-lite"/>
    </source>
</evidence>
<name>A0A1I7U725_9PELO</name>
<reference evidence="7" key="1">
    <citation type="submission" date="2016-11" db="UniProtKB">
        <authorList>
            <consortium name="WormBaseParasite"/>
        </authorList>
    </citation>
    <scope>IDENTIFICATION</scope>
</reference>
<dbReference type="PANTHER" id="PTHR23119">
    <property type="entry name" value="DISCS LARGE"/>
    <property type="match status" value="1"/>
</dbReference>
<dbReference type="eggNOG" id="KOG3528">
    <property type="taxonomic scope" value="Eukaryota"/>
</dbReference>
<dbReference type="InterPro" id="IPR001478">
    <property type="entry name" value="PDZ"/>
</dbReference>
<dbReference type="GO" id="GO:0098609">
    <property type="term" value="P:cell-cell adhesion"/>
    <property type="evidence" value="ECO:0007669"/>
    <property type="project" value="TreeGrafter"/>
</dbReference>
<feature type="region of interest" description="Disordered" evidence="3">
    <location>
        <begin position="165"/>
        <end position="202"/>
    </location>
</feature>
<dbReference type="GO" id="GO:0043113">
    <property type="term" value="P:receptor clustering"/>
    <property type="evidence" value="ECO:0007669"/>
    <property type="project" value="TreeGrafter"/>
</dbReference>
<evidence type="ECO:0000313" key="7">
    <source>
        <dbReference type="WBParaSite" id="Csp11.Scaffold629.g15521.t1"/>
    </source>
</evidence>
<dbReference type="SUPFAM" id="SSF50156">
    <property type="entry name" value="PDZ domain-like"/>
    <property type="match status" value="1"/>
</dbReference>